<dbReference type="Proteomes" id="UP000218811">
    <property type="component" value="Unassembled WGS sequence"/>
</dbReference>
<gene>
    <name evidence="3" type="ORF">WOLCODRAFT_155608</name>
</gene>
<feature type="transmembrane region" description="Helical" evidence="2">
    <location>
        <begin position="100"/>
        <end position="123"/>
    </location>
</feature>
<dbReference type="OrthoDB" id="2803865at2759"/>
<keyword evidence="2" id="KW-0812">Transmembrane</keyword>
<accession>A0A2H3J5C8</accession>
<feature type="transmembrane region" description="Helical" evidence="2">
    <location>
        <begin position="54"/>
        <end position="73"/>
    </location>
</feature>
<evidence type="ECO:0000313" key="3">
    <source>
        <dbReference type="EMBL" id="PCH34963.1"/>
    </source>
</evidence>
<feature type="region of interest" description="Disordered" evidence="1">
    <location>
        <begin position="243"/>
        <end position="265"/>
    </location>
</feature>
<protein>
    <submittedName>
        <fullName evidence="3">Uncharacterized protein</fullName>
    </submittedName>
</protein>
<reference evidence="3 4" key="1">
    <citation type="journal article" date="2012" name="Science">
        <title>The Paleozoic origin of enzymatic lignin decomposition reconstructed from 31 fungal genomes.</title>
        <authorList>
            <person name="Floudas D."/>
            <person name="Binder M."/>
            <person name="Riley R."/>
            <person name="Barry K."/>
            <person name="Blanchette R.A."/>
            <person name="Henrissat B."/>
            <person name="Martinez A.T."/>
            <person name="Otillar R."/>
            <person name="Spatafora J.W."/>
            <person name="Yadav J.S."/>
            <person name="Aerts A."/>
            <person name="Benoit I."/>
            <person name="Boyd A."/>
            <person name="Carlson A."/>
            <person name="Copeland A."/>
            <person name="Coutinho P.M."/>
            <person name="de Vries R.P."/>
            <person name="Ferreira P."/>
            <person name="Findley K."/>
            <person name="Foster B."/>
            <person name="Gaskell J."/>
            <person name="Glotzer D."/>
            <person name="Gorecki P."/>
            <person name="Heitman J."/>
            <person name="Hesse C."/>
            <person name="Hori C."/>
            <person name="Igarashi K."/>
            <person name="Jurgens J.A."/>
            <person name="Kallen N."/>
            <person name="Kersten P."/>
            <person name="Kohler A."/>
            <person name="Kuees U."/>
            <person name="Kumar T.K.A."/>
            <person name="Kuo A."/>
            <person name="LaButti K."/>
            <person name="Larrondo L.F."/>
            <person name="Lindquist E."/>
            <person name="Ling A."/>
            <person name="Lombard V."/>
            <person name="Lucas S."/>
            <person name="Lundell T."/>
            <person name="Martin R."/>
            <person name="McLaughlin D.J."/>
            <person name="Morgenstern I."/>
            <person name="Morin E."/>
            <person name="Murat C."/>
            <person name="Nagy L.G."/>
            <person name="Nolan M."/>
            <person name="Ohm R.A."/>
            <person name="Patyshakuliyeva A."/>
            <person name="Rokas A."/>
            <person name="Ruiz-Duenas F.J."/>
            <person name="Sabat G."/>
            <person name="Salamov A."/>
            <person name="Samejima M."/>
            <person name="Schmutz J."/>
            <person name="Slot J.C."/>
            <person name="St John F."/>
            <person name="Stenlid J."/>
            <person name="Sun H."/>
            <person name="Sun S."/>
            <person name="Syed K."/>
            <person name="Tsang A."/>
            <person name="Wiebenga A."/>
            <person name="Young D."/>
            <person name="Pisabarro A."/>
            <person name="Eastwood D.C."/>
            <person name="Martin F."/>
            <person name="Cullen D."/>
            <person name="Grigoriev I.V."/>
            <person name="Hibbett D.S."/>
        </authorList>
    </citation>
    <scope>NUCLEOTIDE SEQUENCE [LARGE SCALE GENOMIC DNA]</scope>
    <source>
        <strain evidence="3 4">MD-104</strain>
    </source>
</reference>
<name>A0A2H3J5C8_WOLCO</name>
<dbReference type="STRING" id="742152.A0A2H3J5C8"/>
<feature type="transmembrane region" description="Helical" evidence="2">
    <location>
        <begin position="29"/>
        <end position="47"/>
    </location>
</feature>
<feature type="compositionally biased region" description="Polar residues" evidence="1">
    <location>
        <begin position="252"/>
        <end position="265"/>
    </location>
</feature>
<dbReference type="OMA" id="YEATHYS"/>
<keyword evidence="4" id="KW-1185">Reference proteome</keyword>
<organism evidence="3 4">
    <name type="scientific">Wolfiporia cocos (strain MD-104)</name>
    <name type="common">Brown rot fungus</name>
    <dbReference type="NCBI Taxonomy" id="742152"/>
    <lineage>
        <taxon>Eukaryota</taxon>
        <taxon>Fungi</taxon>
        <taxon>Dikarya</taxon>
        <taxon>Basidiomycota</taxon>
        <taxon>Agaricomycotina</taxon>
        <taxon>Agaricomycetes</taxon>
        <taxon>Polyporales</taxon>
        <taxon>Phaeolaceae</taxon>
        <taxon>Wolfiporia</taxon>
    </lineage>
</organism>
<proteinExistence type="predicted"/>
<sequence length="265" mass="28728">MSQGDTISLAALNALIASKLNEIAALRTTVFPALFLVFSSLRLYAIWYEGRKTLFAVILLGLVPAVVNIYYYTAVTFIPSPPPFMGCADIVNLSPSAENIYRLAIASGVLAIAMGGIKTAEIARAFKRAEKPLGNLVALIFRDGTLYFVTTIVLNVINLVAIKFGDFGSVPALTEVLISISISRFILNLRGVYLAQNGSRSYNESSLQPTWMSSLQFADDIVGNLGAPLSGVLTDHDPHYDEATGEDKEHSYISNNPRLTQQFGS</sequence>
<dbReference type="EMBL" id="KB467843">
    <property type="protein sequence ID" value="PCH34963.1"/>
    <property type="molecule type" value="Genomic_DNA"/>
</dbReference>
<evidence type="ECO:0000313" key="4">
    <source>
        <dbReference type="Proteomes" id="UP000218811"/>
    </source>
</evidence>
<keyword evidence="2" id="KW-1133">Transmembrane helix</keyword>
<feature type="transmembrane region" description="Helical" evidence="2">
    <location>
        <begin position="144"/>
        <end position="162"/>
    </location>
</feature>
<evidence type="ECO:0000256" key="2">
    <source>
        <dbReference type="SAM" id="Phobius"/>
    </source>
</evidence>
<keyword evidence="2" id="KW-0472">Membrane</keyword>
<dbReference type="AlphaFoldDB" id="A0A2H3J5C8"/>
<evidence type="ECO:0000256" key="1">
    <source>
        <dbReference type="SAM" id="MobiDB-lite"/>
    </source>
</evidence>